<organism evidence="1 2">
    <name type="scientific">Panagrellus redivivus</name>
    <name type="common">Microworm</name>
    <dbReference type="NCBI Taxonomy" id="6233"/>
    <lineage>
        <taxon>Eukaryota</taxon>
        <taxon>Metazoa</taxon>
        <taxon>Ecdysozoa</taxon>
        <taxon>Nematoda</taxon>
        <taxon>Chromadorea</taxon>
        <taxon>Rhabditida</taxon>
        <taxon>Tylenchina</taxon>
        <taxon>Panagrolaimomorpha</taxon>
        <taxon>Panagrolaimoidea</taxon>
        <taxon>Panagrolaimidae</taxon>
        <taxon>Panagrellus</taxon>
    </lineage>
</organism>
<dbReference type="Proteomes" id="UP000492821">
    <property type="component" value="Unassembled WGS sequence"/>
</dbReference>
<sequence>MAPTDPPARTPQALWPVLPSGVPWEELFRPPPHFWEAPYEAFNQRQKRPTPTTTTTIKTSRHTIASFSVGRGPTPGRALLGRWALFHSPRQRHGHDHRKRYVWRRFWGHRTRWTGRGTDETSQLKASVTRVSRVAPTLDAGRVFLVVLIAHASWDINKAVCVLTWEGGL</sequence>
<name>A0A7E4V6T8_PANRE</name>
<protein>
    <submittedName>
        <fullName evidence="2">Transposase</fullName>
    </submittedName>
</protein>
<reference evidence="2" key="2">
    <citation type="submission" date="2020-10" db="UniProtKB">
        <authorList>
            <consortium name="WormBaseParasite"/>
        </authorList>
    </citation>
    <scope>IDENTIFICATION</scope>
</reference>
<dbReference type="WBParaSite" id="Pan_g16787.t1">
    <property type="protein sequence ID" value="Pan_g16787.t1"/>
    <property type="gene ID" value="Pan_g16787"/>
</dbReference>
<keyword evidence="1" id="KW-1185">Reference proteome</keyword>
<dbReference type="AlphaFoldDB" id="A0A7E4V6T8"/>
<proteinExistence type="predicted"/>
<evidence type="ECO:0000313" key="1">
    <source>
        <dbReference type="Proteomes" id="UP000492821"/>
    </source>
</evidence>
<accession>A0A7E4V6T8</accession>
<evidence type="ECO:0000313" key="2">
    <source>
        <dbReference type="WBParaSite" id="Pan_g16787.t1"/>
    </source>
</evidence>
<reference evidence="1" key="1">
    <citation type="journal article" date="2013" name="Genetics">
        <title>The draft genome and transcriptome of Panagrellus redivivus are shaped by the harsh demands of a free-living lifestyle.</title>
        <authorList>
            <person name="Srinivasan J."/>
            <person name="Dillman A.R."/>
            <person name="Macchietto M.G."/>
            <person name="Heikkinen L."/>
            <person name="Lakso M."/>
            <person name="Fracchia K.M."/>
            <person name="Antoshechkin I."/>
            <person name="Mortazavi A."/>
            <person name="Wong G."/>
            <person name="Sternberg P.W."/>
        </authorList>
    </citation>
    <scope>NUCLEOTIDE SEQUENCE [LARGE SCALE GENOMIC DNA]</scope>
    <source>
        <strain evidence="1">MT8872</strain>
    </source>
</reference>